<gene>
    <name evidence="5" type="ORF">ESP62_011295</name>
</gene>
<keyword evidence="6" id="KW-1185">Reference proteome</keyword>
<dbReference type="RefSeq" id="WP_129183676.1">
    <property type="nucleotide sequence ID" value="NZ_JBHSAH010000001.1"/>
</dbReference>
<reference evidence="5" key="1">
    <citation type="submission" date="2019-09" db="EMBL/GenBank/DDBJ databases">
        <authorList>
            <person name="Li J."/>
        </authorList>
    </citation>
    <scope>NUCLEOTIDE SEQUENCE [LARGE SCALE GENOMIC DNA]</scope>
    <source>
        <strain evidence="5">NRBC 14897</strain>
    </source>
</reference>
<dbReference type="GO" id="GO:0005975">
    <property type="term" value="P:carbohydrate metabolic process"/>
    <property type="evidence" value="ECO:0007669"/>
    <property type="project" value="UniProtKB-ARBA"/>
</dbReference>
<evidence type="ECO:0000259" key="4">
    <source>
        <dbReference type="Pfam" id="PF16640"/>
    </source>
</evidence>
<dbReference type="EMBL" id="SDPP02000003">
    <property type="protein sequence ID" value="KAA1376034.1"/>
    <property type="molecule type" value="Genomic_DNA"/>
</dbReference>
<feature type="domain" description="Bacterial Ig-like" evidence="4">
    <location>
        <begin position="539"/>
        <end position="618"/>
    </location>
</feature>
<feature type="chain" id="PRO_5025010025" description="Bacterial Ig-like domain-containing protein" evidence="2">
    <location>
        <begin position="31"/>
        <end position="619"/>
    </location>
</feature>
<dbReference type="PANTHER" id="PTHR30570">
    <property type="entry name" value="PERIPLASMIC PHOSPHATE BINDING COMPONENT OF PHOSPHATE ABC TRANSPORTER"/>
    <property type="match status" value="1"/>
</dbReference>
<dbReference type="Pfam" id="PF16640">
    <property type="entry name" value="Big_3_5"/>
    <property type="match status" value="2"/>
</dbReference>
<organism evidence="5 6">
    <name type="scientific">Aeromicrobium fastidiosum</name>
    <dbReference type="NCBI Taxonomy" id="52699"/>
    <lineage>
        <taxon>Bacteria</taxon>
        <taxon>Bacillati</taxon>
        <taxon>Actinomycetota</taxon>
        <taxon>Actinomycetes</taxon>
        <taxon>Propionibacteriales</taxon>
        <taxon>Nocardioidaceae</taxon>
        <taxon>Aeromicrobium</taxon>
    </lineage>
</organism>
<comment type="caution">
    <text evidence="5">The sequence shown here is derived from an EMBL/GenBank/DDBJ whole genome shotgun (WGS) entry which is preliminary data.</text>
</comment>
<evidence type="ECO:0000313" key="6">
    <source>
        <dbReference type="Proteomes" id="UP001515100"/>
    </source>
</evidence>
<feature type="signal peptide" evidence="2">
    <location>
        <begin position="1"/>
        <end position="30"/>
    </location>
</feature>
<dbReference type="Proteomes" id="UP001515100">
    <property type="component" value="Unassembled WGS sequence"/>
</dbReference>
<feature type="domain" description="PBP" evidence="3">
    <location>
        <begin position="104"/>
        <end position="249"/>
    </location>
</feature>
<dbReference type="SUPFAM" id="SSF53850">
    <property type="entry name" value="Periplasmic binding protein-like II"/>
    <property type="match status" value="1"/>
</dbReference>
<dbReference type="Gene3D" id="3.40.190.10">
    <property type="entry name" value="Periplasmic binding protein-like II"/>
    <property type="match status" value="1"/>
</dbReference>
<evidence type="ECO:0000256" key="2">
    <source>
        <dbReference type="SAM" id="SignalP"/>
    </source>
</evidence>
<evidence type="ECO:0008006" key="7">
    <source>
        <dbReference type="Google" id="ProtNLM"/>
    </source>
</evidence>
<sequence>MIRQRVSLVVAGAFVASTAFTLGVVAPASAATSPYDPTFTPTTGDLVGAGSDTSEIAIDYLAKGHNGIAGFNGTKTTGRIASYAATGDPAELSLRDGTSLKRPNNSGTGRATLWGTGNNTAFDFARSSSTLADTEVADLRQLPFAVDGLKLAVSSNVPSNAPASISAADMVKIYKGQVTNWNQLGGGNGTIKPLIPFSGSGTRTFFQAQLNAAAGAAFTPDPTKVAEVQEHSVAAIENDPNAVAPFSTGRAASAPSIKLVGGFSADRALYNVVRLKDYTSGDKSALLKAAFGPTGFVCSPEARPLIEAAGFQQLASVTKNGVCGEPVTTATSKFRTSGEGAAATTTTLSAAAANGGSVRLTADVSASGQNPQGKVQFKQGSTVLSTVNVAGGQAVLTLPSVAVGSYTYTATFVPANVNDFGPSSTAPVTANVLTSSGLSVSAVGGSYGVARVIKVTGTGGAVNGAVSVSVPGVVATSVQLVNGSATVPVPATASVGGKTVTATFAGNASTFGSSATGSLSITKASTATKIALAKKSLKSSKRGTAKVTVTIAGSALKANGKVTLKVGSKTIGTGTVKNGKATIKLKKLKKGSYKIKATFAGNANYSSSTAKTVKLKVTK</sequence>
<evidence type="ECO:0000256" key="1">
    <source>
        <dbReference type="ARBA" id="ARBA00022729"/>
    </source>
</evidence>
<dbReference type="PANTHER" id="PTHR30570:SF1">
    <property type="entry name" value="PHOSPHATE-BINDING PROTEIN PSTS"/>
    <property type="match status" value="1"/>
</dbReference>
<proteinExistence type="predicted"/>
<dbReference type="Pfam" id="PF12849">
    <property type="entry name" value="PBP_like_2"/>
    <property type="match status" value="1"/>
</dbReference>
<evidence type="ECO:0000313" key="5">
    <source>
        <dbReference type="EMBL" id="KAA1376034.1"/>
    </source>
</evidence>
<dbReference type="InterPro" id="IPR013783">
    <property type="entry name" value="Ig-like_fold"/>
</dbReference>
<dbReference type="InterPro" id="IPR024370">
    <property type="entry name" value="PBP_domain"/>
</dbReference>
<evidence type="ECO:0000259" key="3">
    <source>
        <dbReference type="Pfam" id="PF12849"/>
    </source>
</evidence>
<accession>A0A641AM87</accession>
<protein>
    <recommendedName>
        <fullName evidence="7">Bacterial Ig-like domain-containing protein</fullName>
    </recommendedName>
</protein>
<keyword evidence="1 2" id="KW-0732">Signal</keyword>
<name>A0A641AM87_9ACTN</name>
<dbReference type="Gene3D" id="2.60.40.10">
    <property type="entry name" value="Immunoglobulins"/>
    <property type="match status" value="2"/>
</dbReference>
<dbReference type="InterPro" id="IPR032109">
    <property type="entry name" value="Big_3_5"/>
</dbReference>
<feature type="domain" description="Bacterial Ig-like" evidence="4">
    <location>
        <begin position="347"/>
        <end position="432"/>
    </location>
</feature>
<dbReference type="AlphaFoldDB" id="A0A641AM87"/>
<dbReference type="InterPro" id="IPR050811">
    <property type="entry name" value="Phosphate_ABC_transporter"/>
</dbReference>
<dbReference type="OrthoDB" id="3636760at2"/>